<sequence>MLNAVKHSLAVTASDFCCTLCKHIRNQSHIVRPAAHPHKP</sequence>
<dbReference type="EMBL" id="BK015304">
    <property type="protein sequence ID" value="DAE00550.1"/>
    <property type="molecule type" value="Genomic_DNA"/>
</dbReference>
<accession>A0A8S5P0E1</accession>
<evidence type="ECO:0000313" key="1">
    <source>
        <dbReference type="EMBL" id="DAE00550.1"/>
    </source>
</evidence>
<organism evidence="1">
    <name type="scientific">Peduovirinae sp. ctjOQ18</name>
    <dbReference type="NCBI Taxonomy" id="2825161"/>
    <lineage>
        <taxon>Viruses</taxon>
        <taxon>Duplodnaviria</taxon>
        <taxon>Heunggongvirae</taxon>
        <taxon>Uroviricota</taxon>
        <taxon>Caudoviricetes</taxon>
        <taxon>Peduoviridae</taxon>
    </lineage>
</organism>
<reference evidence="1" key="1">
    <citation type="journal article" date="2021" name="Proc. Natl. Acad. Sci. U.S.A.">
        <title>A Catalog of Tens of Thousands of Viruses from Human Metagenomes Reveals Hidden Associations with Chronic Diseases.</title>
        <authorList>
            <person name="Tisza M.J."/>
            <person name="Buck C.B."/>
        </authorList>
    </citation>
    <scope>NUCLEOTIDE SEQUENCE</scope>
    <source>
        <strain evidence="1">CtjOQ18</strain>
    </source>
</reference>
<proteinExistence type="predicted"/>
<protein>
    <submittedName>
        <fullName evidence="1">Uncharacterized protein</fullName>
    </submittedName>
</protein>
<name>A0A8S5P0E1_9CAUD</name>